<organism evidence="1 2">
    <name type="scientific">Hyalomma asiaticum</name>
    <name type="common">Tick</name>
    <dbReference type="NCBI Taxonomy" id="266040"/>
    <lineage>
        <taxon>Eukaryota</taxon>
        <taxon>Metazoa</taxon>
        <taxon>Ecdysozoa</taxon>
        <taxon>Arthropoda</taxon>
        <taxon>Chelicerata</taxon>
        <taxon>Arachnida</taxon>
        <taxon>Acari</taxon>
        <taxon>Parasitiformes</taxon>
        <taxon>Ixodida</taxon>
        <taxon>Ixodoidea</taxon>
        <taxon>Ixodidae</taxon>
        <taxon>Hyalomminae</taxon>
        <taxon>Hyalomma</taxon>
    </lineage>
</organism>
<name>A0ACB7SSD0_HYAAI</name>
<dbReference type="Proteomes" id="UP000821845">
    <property type="component" value="Chromosome 2"/>
</dbReference>
<keyword evidence="2" id="KW-1185">Reference proteome</keyword>
<gene>
    <name evidence="1" type="ORF">HPB50_001865</name>
</gene>
<dbReference type="EMBL" id="CM023482">
    <property type="protein sequence ID" value="KAH6937585.1"/>
    <property type="molecule type" value="Genomic_DNA"/>
</dbReference>
<reference evidence="1" key="1">
    <citation type="submission" date="2020-05" db="EMBL/GenBank/DDBJ databases">
        <title>Large-scale comparative analyses of tick genomes elucidate their genetic diversity and vector capacities.</title>
        <authorList>
            <person name="Jia N."/>
            <person name="Wang J."/>
            <person name="Shi W."/>
            <person name="Du L."/>
            <person name="Sun Y."/>
            <person name="Zhan W."/>
            <person name="Jiang J."/>
            <person name="Wang Q."/>
            <person name="Zhang B."/>
            <person name="Ji P."/>
            <person name="Sakyi L.B."/>
            <person name="Cui X."/>
            <person name="Yuan T."/>
            <person name="Jiang B."/>
            <person name="Yang W."/>
            <person name="Lam T.T.-Y."/>
            <person name="Chang Q."/>
            <person name="Ding S."/>
            <person name="Wang X."/>
            <person name="Zhu J."/>
            <person name="Ruan X."/>
            <person name="Zhao L."/>
            <person name="Wei J."/>
            <person name="Que T."/>
            <person name="Du C."/>
            <person name="Cheng J."/>
            <person name="Dai P."/>
            <person name="Han X."/>
            <person name="Huang E."/>
            <person name="Gao Y."/>
            <person name="Liu J."/>
            <person name="Shao H."/>
            <person name="Ye R."/>
            <person name="Li L."/>
            <person name="Wei W."/>
            <person name="Wang X."/>
            <person name="Wang C."/>
            <person name="Yang T."/>
            <person name="Huo Q."/>
            <person name="Li W."/>
            <person name="Guo W."/>
            <person name="Chen H."/>
            <person name="Zhou L."/>
            <person name="Ni X."/>
            <person name="Tian J."/>
            <person name="Zhou Y."/>
            <person name="Sheng Y."/>
            <person name="Liu T."/>
            <person name="Pan Y."/>
            <person name="Xia L."/>
            <person name="Li J."/>
            <person name="Zhao F."/>
            <person name="Cao W."/>
        </authorList>
    </citation>
    <scope>NUCLEOTIDE SEQUENCE</scope>
    <source>
        <strain evidence="1">Hyas-2018</strain>
    </source>
</reference>
<proteinExistence type="predicted"/>
<sequence>MKSSLNPMLRPKAVPTLFLPKEVVQSSTSGCSTISCSMDALTSNSSLLETRSVGLQTAVMQRRIGVQASPQPQLSGKCVGDFIRLSAASCLTADAPAWPYYKNTAVCSFNIDGIALRQPPVAEEAHVSIPIGNVCFVNINYNARDIALTAIYLSPGAQEESVKSSLSNCATTGVTPHCNNSAERSMPLIIAETSSGGQRRSFPCIYCPFVAPTRVGYERHKWTHTGERPFACPHCGRRFNRKSNMATHMRRHTGEKPFPCDLCGRRFGFKVTLVKHMQEQHTAEPLGCTICSAVFATQSALDAHCRGHTPRLVCAICVRPFKHKRYLARHMELHASDAAGLSADSAY</sequence>
<protein>
    <submittedName>
        <fullName evidence="1">Uncharacterized protein</fullName>
    </submittedName>
</protein>
<evidence type="ECO:0000313" key="1">
    <source>
        <dbReference type="EMBL" id="KAH6937585.1"/>
    </source>
</evidence>
<comment type="caution">
    <text evidence="1">The sequence shown here is derived from an EMBL/GenBank/DDBJ whole genome shotgun (WGS) entry which is preliminary data.</text>
</comment>
<evidence type="ECO:0000313" key="2">
    <source>
        <dbReference type="Proteomes" id="UP000821845"/>
    </source>
</evidence>
<accession>A0ACB7SSD0</accession>